<feature type="compositionally biased region" description="Polar residues" evidence="1">
    <location>
        <begin position="262"/>
        <end position="280"/>
    </location>
</feature>
<feature type="region of interest" description="Disordered" evidence="1">
    <location>
        <begin position="212"/>
        <end position="235"/>
    </location>
</feature>
<evidence type="ECO:0000313" key="3">
    <source>
        <dbReference type="Proteomes" id="UP000518752"/>
    </source>
</evidence>
<comment type="caution">
    <text evidence="2">The sequence shown here is derived from an EMBL/GenBank/DDBJ whole genome shotgun (WGS) entry which is preliminary data.</text>
</comment>
<organism evidence="2 3">
    <name type="scientific">Collybiopsis confluens</name>
    <dbReference type="NCBI Taxonomy" id="2823264"/>
    <lineage>
        <taxon>Eukaryota</taxon>
        <taxon>Fungi</taxon>
        <taxon>Dikarya</taxon>
        <taxon>Basidiomycota</taxon>
        <taxon>Agaricomycotina</taxon>
        <taxon>Agaricomycetes</taxon>
        <taxon>Agaricomycetidae</taxon>
        <taxon>Agaricales</taxon>
        <taxon>Marasmiineae</taxon>
        <taxon>Omphalotaceae</taxon>
        <taxon>Collybiopsis</taxon>
    </lineage>
</organism>
<dbReference type="AlphaFoldDB" id="A0A8H5MCK1"/>
<accession>A0A8H5MCK1</accession>
<feature type="region of interest" description="Disordered" evidence="1">
    <location>
        <begin position="254"/>
        <end position="310"/>
    </location>
</feature>
<protein>
    <submittedName>
        <fullName evidence="2">Uncharacterized protein</fullName>
    </submittedName>
</protein>
<sequence length="310" mass="33859">MQEMSSAASIQDAYEQTWTAVTYEPYLGSTSISFTFTGTAIYVFFILSNALPPTYTATTAANFTLDGVFQTTYIHSPDPNGPAFQFNESALGFSKTGLENGTHNLLINTTGEDFIFVNFDYALYTFEEDDPPVLTSCLDTQSSRRPIYRSHFFVLEYHLASRRRAHPSLPALRNIPPHIPAQLSAVQLGDQSLSVLLQSLYLFVTVAEAGNPNGSSFTTTSSPSSPSPRDRSPLLDMSTAPEAELIHQQRHIVGSAHESIEELQNQNEAGGQLEHSTSAGGNHDAREPSSLPSSQPEAALTPLPRCPRSR</sequence>
<proteinExistence type="predicted"/>
<dbReference type="OrthoDB" id="2758521at2759"/>
<evidence type="ECO:0000256" key="1">
    <source>
        <dbReference type="SAM" id="MobiDB-lite"/>
    </source>
</evidence>
<evidence type="ECO:0000313" key="2">
    <source>
        <dbReference type="EMBL" id="KAF5388899.1"/>
    </source>
</evidence>
<dbReference type="EMBL" id="JAACJN010000025">
    <property type="protein sequence ID" value="KAF5388899.1"/>
    <property type="molecule type" value="Genomic_DNA"/>
</dbReference>
<feature type="compositionally biased region" description="Low complexity" evidence="1">
    <location>
        <begin position="215"/>
        <end position="224"/>
    </location>
</feature>
<dbReference type="Proteomes" id="UP000518752">
    <property type="component" value="Unassembled WGS sequence"/>
</dbReference>
<keyword evidence="3" id="KW-1185">Reference proteome</keyword>
<dbReference type="Gene3D" id="2.60.120.260">
    <property type="entry name" value="Galactose-binding domain-like"/>
    <property type="match status" value="1"/>
</dbReference>
<name>A0A8H5MCK1_9AGAR</name>
<gene>
    <name evidence="2" type="ORF">D9757_005054</name>
</gene>
<reference evidence="2 3" key="1">
    <citation type="journal article" date="2020" name="ISME J.">
        <title>Uncovering the hidden diversity of litter-decomposition mechanisms in mushroom-forming fungi.</title>
        <authorList>
            <person name="Floudas D."/>
            <person name="Bentzer J."/>
            <person name="Ahren D."/>
            <person name="Johansson T."/>
            <person name="Persson P."/>
            <person name="Tunlid A."/>
        </authorList>
    </citation>
    <scope>NUCLEOTIDE SEQUENCE [LARGE SCALE GENOMIC DNA]</scope>
    <source>
        <strain evidence="2 3">CBS 406.79</strain>
    </source>
</reference>